<proteinExistence type="predicted"/>
<evidence type="ECO:0000313" key="2">
    <source>
        <dbReference type="EMBL" id="KAF3077988.1"/>
    </source>
</evidence>
<dbReference type="EMBL" id="WIQW01000192">
    <property type="protein sequence ID" value="KAF3077988.1"/>
    <property type="molecule type" value="Genomic_DNA"/>
</dbReference>
<evidence type="ECO:0000313" key="3">
    <source>
        <dbReference type="Proteomes" id="UP000475325"/>
    </source>
</evidence>
<dbReference type="Proteomes" id="UP000475325">
    <property type="component" value="Unassembled WGS sequence"/>
</dbReference>
<name>A0A7C8IW28_ORBOL</name>
<organism evidence="2 3">
    <name type="scientific">Orbilia oligospora</name>
    <name type="common">Nematode-trapping fungus</name>
    <name type="synonym">Arthrobotrys oligospora</name>
    <dbReference type="NCBI Taxonomy" id="2813651"/>
    <lineage>
        <taxon>Eukaryota</taxon>
        <taxon>Fungi</taxon>
        <taxon>Dikarya</taxon>
        <taxon>Ascomycota</taxon>
        <taxon>Pezizomycotina</taxon>
        <taxon>Orbiliomycetes</taxon>
        <taxon>Orbiliales</taxon>
        <taxon>Orbiliaceae</taxon>
        <taxon>Orbilia</taxon>
    </lineage>
</organism>
<dbReference type="AlphaFoldDB" id="A0A7C8IW28"/>
<protein>
    <submittedName>
        <fullName evidence="2">Uncharacterized protein</fullName>
    </submittedName>
</protein>
<gene>
    <name evidence="2" type="ORF">TWF102_004028</name>
</gene>
<feature type="compositionally biased region" description="Polar residues" evidence="1">
    <location>
        <begin position="139"/>
        <end position="150"/>
    </location>
</feature>
<accession>A0A7C8IW28</accession>
<comment type="caution">
    <text evidence="2">The sequence shown here is derived from an EMBL/GenBank/DDBJ whole genome shotgun (WGS) entry which is preliminary data.</text>
</comment>
<sequence>MEDEPIPPRIPKPDQLSIHHLNVQQIADAFDVEYYRKRTGSWNNYTIEGATKHMKYMLESVLKLFEDQFEEIESVGFRHQSKIIKDQILHQYISNLEERNSGYSRLALAMLKSTKEDNQWLFLWTAKMVLKNMKRRRPSSTGSSRNTASGGSAYLSGKKKGGLTIEELVNHDGD</sequence>
<feature type="region of interest" description="Disordered" evidence="1">
    <location>
        <begin position="134"/>
        <end position="158"/>
    </location>
</feature>
<evidence type="ECO:0000256" key="1">
    <source>
        <dbReference type="SAM" id="MobiDB-lite"/>
    </source>
</evidence>
<reference evidence="2 3" key="1">
    <citation type="submission" date="2019-06" db="EMBL/GenBank/DDBJ databases">
        <authorList>
            <person name="Palmer J.M."/>
        </authorList>
    </citation>
    <scope>NUCLEOTIDE SEQUENCE [LARGE SCALE GENOMIC DNA]</scope>
    <source>
        <strain evidence="2 3">TWF102</strain>
    </source>
</reference>